<evidence type="ECO:0000313" key="4">
    <source>
        <dbReference type="EMBL" id="CAF3576522.1"/>
    </source>
</evidence>
<dbReference type="Proteomes" id="UP000681722">
    <property type="component" value="Unassembled WGS sequence"/>
</dbReference>
<keyword evidence="6" id="KW-1185">Reference proteome</keyword>
<reference evidence="3" key="1">
    <citation type="submission" date="2021-02" db="EMBL/GenBank/DDBJ databases">
        <authorList>
            <person name="Nowell W R."/>
        </authorList>
    </citation>
    <scope>NUCLEOTIDE SEQUENCE</scope>
</reference>
<evidence type="ECO:0000256" key="1">
    <source>
        <dbReference type="SAM" id="MobiDB-lite"/>
    </source>
</evidence>
<dbReference type="Proteomes" id="UP000682733">
    <property type="component" value="Unassembled WGS sequence"/>
</dbReference>
<organism evidence="3 6">
    <name type="scientific">Didymodactylos carnosus</name>
    <dbReference type="NCBI Taxonomy" id="1234261"/>
    <lineage>
        <taxon>Eukaryota</taxon>
        <taxon>Metazoa</taxon>
        <taxon>Spiralia</taxon>
        <taxon>Gnathifera</taxon>
        <taxon>Rotifera</taxon>
        <taxon>Eurotatoria</taxon>
        <taxon>Bdelloidea</taxon>
        <taxon>Philodinida</taxon>
        <taxon>Philodinidae</taxon>
        <taxon>Didymodactylos</taxon>
    </lineage>
</organism>
<dbReference type="OrthoDB" id="10015928at2759"/>
<dbReference type="EMBL" id="CAJOBA010001101">
    <property type="protein sequence ID" value="CAF3576522.1"/>
    <property type="molecule type" value="Genomic_DNA"/>
</dbReference>
<dbReference type="Proteomes" id="UP000663829">
    <property type="component" value="Unassembled WGS sequence"/>
</dbReference>
<dbReference type="EMBL" id="CAJNOK010001100">
    <property type="protein sequence ID" value="CAF0793544.1"/>
    <property type="molecule type" value="Genomic_DNA"/>
</dbReference>
<dbReference type="AlphaFoldDB" id="A0A814EXE4"/>
<proteinExistence type="predicted"/>
<evidence type="ECO:0000313" key="5">
    <source>
        <dbReference type="EMBL" id="CAF3747973.1"/>
    </source>
</evidence>
<evidence type="ECO:0000313" key="6">
    <source>
        <dbReference type="Proteomes" id="UP000663829"/>
    </source>
</evidence>
<gene>
    <name evidence="3" type="ORF">GPM918_LOCUS12447</name>
    <name evidence="2" type="ORF">OVA965_LOCUS4264</name>
    <name evidence="5" type="ORF">SRO942_LOCUS12447</name>
    <name evidence="4" type="ORF">TMI583_LOCUS4270</name>
</gene>
<comment type="caution">
    <text evidence="3">The sequence shown here is derived from an EMBL/GenBank/DDBJ whole genome shotgun (WGS) entry which is preliminary data.</text>
</comment>
<protein>
    <submittedName>
        <fullName evidence="3">Uncharacterized protein</fullName>
    </submittedName>
</protein>
<sequence>MHTMMLSHDRDSGIFDDTPHFRQSISSDGSSHFSDDLVSLHNASSYKNSFRPILKPNDLLHVGARCRQSVIDTDDHYLSPTRSCSQCDSPRSNNSTLIQHPSDIIYVNKRQFSASTRNKTDQSLSSSPTVLGKCHLLRSCLSSKTISHAPSPRKRCPPPKPQNQFFIQLARHRPLLLVLNGYHCNCGCGFSVQNGDTVICLDATIENKWITVISRHMICSKMPQSYVCDVYALRQNVKARPQQCSMIETEF</sequence>
<evidence type="ECO:0000313" key="2">
    <source>
        <dbReference type="EMBL" id="CAF0793544.1"/>
    </source>
</evidence>
<accession>A0A814EXE4</accession>
<name>A0A814EXE4_9BILA</name>
<evidence type="ECO:0000313" key="3">
    <source>
        <dbReference type="EMBL" id="CAF0975140.1"/>
    </source>
</evidence>
<dbReference type="EMBL" id="CAJOBC010002725">
    <property type="protein sequence ID" value="CAF3747973.1"/>
    <property type="molecule type" value="Genomic_DNA"/>
</dbReference>
<dbReference type="EMBL" id="CAJNOQ010002725">
    <property type="protein sequence ID" value="CAF0975140.1"/>
    <property type="molecule type" value="Genomic_DNA"/>
</dbReference>
<dbReference type="Proteomes" id="UP000677228">
    <property type="component" value="Unassembled WGS sequence"/>
</dbReference>
<feature type="compositionally biased region" description="Basic and acidic residues" evidence="1">
    <location>
        <begin position="7"/>
        <end position="20"/>
    </location>
</feature>
<feature type="region of interest" description="Disordered" evidence="1">
    <location>
        <begin position="1"/>
        <end position="27"/>
    </location>
</feature>